<dbReference type="PANTHER" id="PTHR46825:SF9">
    <property type="entry name" value="BETA-LACTAMASE-RELATED DOMAIN-CONTAINING PROTEIN"/>
    <property type="match status" value="1"/>
</dbReference>
<feature type="chain" id="PRO_5045760913" evidence="2">
    <location>
        <begin position="24"/>
        <end position="519"/>
    </location>
</feature>
<name>A0ABT5BK42_9BACT</name>
<organism evidence="4 5">
    <name type="scientific">Nannocystis radixulma</name>
    <dbReference type="NCBI Taxonomy" id="2995305"/>
    <lineage>
        <taxon>Bacteria</taxon>
        <taxon>Pseudomonadati</taxon>
        <taxon>Myxococcota</taxon>
        <taxon>Polyangia</taxon>
        <taxon>Nannocystales</taxon>
        <taxon>Nannocystaceae</taxon>
        <taxon>Nannocystis</taxon>
    </lineage>
</organism>
<dbReference type="GO" id="GO:0016787">
    <property type="term" value="F:hydrolase activity"/>
    <property type="evidence" value="ECO:0007669"/>
    <property type="project" value="UniProtKB-KW"/>
</dbReference>
<dbReference type="PROSITE" id="PS51257">
    <property type="entry name" value="PROKAR_LIPOPROTEIN"/>
    <property type="match status" value="1"/>
</dbReference>
<dbReference type="InterPro" id="IPR012338">
    <property type="entry name" value="Beta-lactam/transpept-like"/>
</dbReference>
<dbReference type="RefSeq" id="WP_272008842.1">
    <property type="nucleotide sequence ID" value="NZ_JAQNDN010000024.1"/>
</dbReference>
<evidence type="ECO:0000259" key="3">
    <source>
        <dbReference type="Pfam" id="PF00144"/>
    </source>
</evidence>
<evidence type="ECO:0000256" key="2">
    <source>
        <dbReference type="SAM" id="SignalP"/>
    </source>
</evidence>
<dbReference type="SUPFAM" id="SSF56601">
    <property type="entry name" value="beta-lactamase/transpeptidase-like"/>
    <property type="match status" value="1"/>
</dbReference>
<evidence type="ECO:0000313" key="4">
    <source>
        <dbReference type="EMBL" id="MDC0674522.1"/>
    </source>
</evidence>
<dbReference type="InterPro" id="IPR050491">
    <property type="entry name" value="AmpC-like"/>
</dbReference>
<feature type="domain" description="Beta-lactamase-related" evidence="3">
    <location>
        <begin position="74"/>
        <end position="366"/>
    </location>
</feature>
<feature type="region of interest" description="Disordered" evidence="1">
    <location>
        <begin position="496"/>
        <end position="519"/>
    </location>
</feature>
<proteinExistence type="predicted"/>
<keyword evidence="4" id="KW-0378">Hydrolase</keyword>
<gene>
    <name evidence="4" type="ORF">POL58_42640</name>
</gene>
<keyword evidence="5" id="KW-1185">Reference proteome</keyword>
<dbReference type="Proteomes" id="UP001217838">
    <property type="component" value="Unassembled WGS sequence"/>
</dbReference>
<sequence>MRLLVRPLLHASLVVAACARASAPPPSPPATAASGTPLPGPLPPHANAEQLGTWIDAYVSAFGARWGEAYAAQGYLVIAEDGKILFEKAYGEADRARGRVAGLDTRFRIGSLTKQFTSAAILQLAEQGRLRLDDPIRKYLPDYPAAGDAITIHHLLTHTSGIPNYTDDEALMQRRERPMTQAELIASFKDKPLEFEPGSEFEYSNSGYFLLGVIIERVSGERYEDYLQANVLRPAGMTRTSTVDAPDADDTAIGYVASPDETLTRAQPIDMSIPFAAGALRSTARDLLAWDRALAGDTILDETWKERMFTPFKDGYAYGWFVGDEQGKRVVSHAAGIDGFTGYIARVPEAGLVVIALSNNEDFPAARIGRPALSMVLSGEPIPPVEERSVLALDEAVTNGLIGEYVLAPESRKELEAAIPAANLQAIASVAFSTEGGRLFFKAAGQERRELFQGEGGVLFTKTSGVEITADPGDRPNAPAKGVTVAQGELRIRYARGSVGAKKSAAPKRRGDRRAPARG</sequence>
<evidence type="ECO:0000256" key="1">
    <source>
        <dbReference type="SAM" id="MobiDB-lite"/>
    </source>
</evidence>
<accession>A0ABT5BK42</accession>
<dbReference type="Pfam" id="PF00144">
    <property type="entry name" value="Beta-lactamase"/>
    <property type="match status" value="1"/>
</dbReference>
<dbReference type="EMBL" id="JAQNDN010000024">
    <property type="protein sequence ID" value="MDC0674522.1"/>
    <property type="molecule type" value="Genomic_DNA"/>
</dbReference>
<feature type="region of interest" description="Disordered" evidence="1">
    <location>
        <begin position="25"/>
        <end position="45"/>
    </location>
</feature>
<dbReference type="PANTHER" id="PTHR46825">
    <property type="entry name" value="D-ALANYL-D-ALANINE-CARBOXYPEPTIDASE/ENDOPEPTIDASE AMPH"/>
    <property type="match status" value="1"/>
</dbReference>
<comment type="caution">
    <text evidence="4">The sequence shown here is derived from an EMBL/GenBank/DDBJ whole genome shotgun (WGS) entry which is preliminary data.</text>
</comment>
<dbReference type="Gene3D" id="3.40.710.10">
    <property type="entry name" value="DD-peptidase/beta-lactamase superfamily"/>
    <property type="match status" value="1"/>
</dbReference>
<feature type="compositionally biased region" description="Basic residues" evidence="1">
    <location>
        <begin position="505"/>
        <end position="519"/>
    </location>
</feature>
<feature type="signal peptide" evidence="2">
    <location>
        <begin position="1"/>
        <end position="23"/>
    </location>
</feature>
<keyword evidence="2" id="KW-0732">Signal</keyword>
<dbReference type="InterPro" id="IPR001466">
    <property type="entry name" value="Beta-lactam-related"/>
</dbReference>
<evidence type="ECO:0000313" key="5">
    <source>
        <dbReference type="Proteomes" id="UP001217838"/>
    </source>
</evidence>
<protein>
    <submittedName>
        <fullName evidence="4">Serine hydrolase</fullName>
    </submittedName>
</protein>
<reference evidence="4 5" key="1">
    <citation type="submission" date="2022-11" db="EMBL/GenBank/DDBJ databases">
        <title>Minimal conservation of predation-associated metabolite biosynthetic gene clusters underscores biosynthetic potential of Myxococcota including descriptions for ten novel species: Archangium lansinium sp. nov., Myxococcus landrumus sp. nov., Nannocystis bai.</title>
        <authorList>
            <person name="Ahearne A."/>
            <person name="Stevens C."/>
            <person name="Dowd S."/>
        </authorList>
    </citation>
    <scope>NUCLEOTIDE SEQUENCE [LARGE SCALE GENOMIC DNA]</scope>
    <source>
        <strain evidence="4 5">NCELM</strain>
    </source>
</reference>